<comment type="similarity">
    <text evidence="2">Belongs to the complex I subunit 6 family.</text>
</comment>
<keyword evidence="5" id="KW-0813">Transport</keyword>
<evidence type="ECO:0000256" key="14">
    <source>
        <dbReference type="ARBA" id="ARBA00031019"/>
    </source>
</evidence>
<evidence type="ECO:0000256" key="15">
    <source>
        <dbReference type="ARBA" id="ARBA00049551"/>
    </source>
</evidence>
<reference evidence="17" key="2">
    <citation type="journal article" date="2018" name="Mitochondrial DNA Part B Resour">
        <title>The complete mitochondrial genome of Hymenocera picta (Malacostraca: Decapoda: Hymenoceridae).</title>
        <authorList>
            <person name="Sung C.-H."/>
            <person name="Cheng C.-C."/>
            <person name="Lu J.-K."/>
            <person name="Wang L.-J."/>
        </authorList>
    </citation>
    <scope>NUCLEOTIDE SEQUENCE</scope>
</reference>
<feature type="transmembrane region" description="Helical" evidence="16">
    <location>
        <begin position="141"/>
        <end position="163"/>
    </location>
</feature>
<organism evidence="17">
    <name type="scientific">Hymenocera picta</name>
    <dbReference type="NCBI Taxonomy" id="343320"/>
    <lineage>
        <taxon>Eukaryota</taxon>
        <taxon>Metazoa</taxon>
        <taxon>Ecdysozoa</taxon>
        <taxon>Arthropoda</taxon>
        <taxon>Crustacea</taxon>
        <taxon>Multicrustacea</taxon>
        <taxon>Malacostraca</taxon>
        <taxon>Eumalacostraca</taxon>
        <taxon>Eucarida</taxon>
        <taxon>Decapoda</taxon>
        <taxon>Pleocyemata</taxon>
        <taxon>Caridea</taxon>
        <taxon>Palaemonoidea</taxon>
        <taxon>Palaemonidae</taxon>
        <taxon>Hymenocera</taxon>
    </lineage>
</organism>
<evidence type="ECO:0000256" key="10">
    <source>
        <dbReference type="ARBA" id="ARBA00022989"/>
    </source>
</evidence>
<evidence type="ECO:0000256" key="16">
    <source>
        <dbReference type="SAM" id="Phobius"/>
    </source>
</evidence>
<dbReference type="PANTHER" id="PTHR11435">
    <property type="entry name" value="NADH UBIQUINONE OXIDOREDUCTASE SUBUNIT ND6"/>
    <property type="match status" value="1"/>
</dbReference>
<keyword evidence="13 16" id="KW-0472">Membrane</keyword>
<geneLocation type="mitochondrion" evidence="17"/>
<dbReference type="GO" id="GO:0008137">
    <property type="term" value="F:NADH dehydrogenase (ubiquinone) activity"/>
    <property type="evidence" value="ECO:0007669"/>
    <property type="project" value="UniProtKB-EC"/>
</dbReference>
<name>A0A346RC82_9EUCA</name>
<protein>
    <recommendedName>
        <fullName evidence="4">NADH-ubiquinone oxidoreductase chain 6</fullName>
        <ecNumber evidence="3">7.1.1.2</ecNumber>
    </recommendedName>
    <alternativeName>
        <fullName evidence="14">NADH dehydrogenase subunit 6</fullName>
    </alternativeName>
</protein>
<sequence length="173" mass="19091">MISNLTMLIMVASAMLFLVLKHPLAMALSIIFQTTLICILCSVTSVSTWFSYILFLIFLGAVLVVFSYIAALASNEKFSTSFKSVAGLLMVLFILLPVSFISNPLNSQIKWESLNSSFNNYLTINAPHLPPLLSKMYNLSFSPITTFIIIYLLITLIVVVNMAPTSAGPLRKT</sequence>
<evidence type="ECO:0000256" key="9">
    <source>
        <dbReference type="ARBA" id="ARBA00022982"/>
    </source>
</evidence>
<dbReference type="InterPro" id="IPR050269">
    <property type="entry name" value="ComplexI_Subunit6"/>
</dbReference>
<keyword evidence="11" id="KW-0520">NAD</keyword>
<keyword evidence="8" id="KW-1278">Translocase</keyword>
<accession>A0A346RC82</accession>
<evidence type="ECO:0000256" key="11">
    <source>
        <dbReference type="ARBA" id="ARBA00023027"/>
    </source>
</evidence>
<feature type="transmembrane region" description="Helical" evidence="16">
    <location>
        <begin position="51"/>
        <end position="73"/>
    </location>
</feature>
<keyword evidence="7 16" id="KW-0812">Transmembrane</keyword>
<comment type="catalytic activity">
    <reaction evidence="15">
        <text>a ubiquinone + NADH + 5 H(+)(in) = a ubiquinol + NAD(+) + 4 H(+)(out)</text>
        <dbReference type="Rhea" id="RHEA:29091"/>
        <dbReference type="Rhea" id="RHEA-COMP:9565"/>
        <dbReference type="Rhea" id="RHEA-COMP:9566"/>
        <dbReference type="ChEBI" id="CHEBI:15378"/>
        <dbReference type="ChEBI" id="CHEBI:16389"/>
        <dbReference type="ChEBI" id="CHEBI:17976"/>
        <dbReference type="ChEBI" id="CHEBI:57540"/>
        <dbReference type="ChEBI" id="CHEBI:57945"/>
        <dbReference type="EC" id="7.1.1.2"/>
    </reaction>
</comment>
<evidence type="ECO:0000256" key="5">
    <source>
        <dbReference type="ARBA" id="ARBA00022448"/>
    </source>
</evidence>
<evidence type="ECO:0000256" key="13">
    <source>
        <dbReference type="ARBA" id="ARBA00023136"/>
    </source>
</evidence>
<evidence type="ECO:0000256" key="12">
    <source>
        <dbReference type="ARBA" id="ARBA00023128"/>
    </source>
</evidence>
<dbReference type="AlphaFoldDB" id="A0A346RC82"/>
<keyword evidence="10 16" id="KW-1133">Transmembrane helix</keyword>
<dbReference type="PANTHER" id="PTHR11435:SF1">
    <property type="entry name" value="NADH-UBIQUINONE OXIDOREDUCTASE CHAIN 6"/>
    <property type="match status" value="1"/>
</dbReference>
<evidence type="ECO:0000256" key="1">
    <source>
        <dbReference type="ARBA" id="ARBA00004225"/>
    </source>
</evidence>
<keyword evidence="6" id="KW-0679">Respiratory chain</keyword>
<keyword evidence="9" id="KW-0249">Electron transport</keyword>
<dbReference type="GO" id="GO:0031966">
    <property type="term" value="C:mitochondrial membrane"/>
    <property type="evidence" value="ECO:0007669"/>
    <property type="project" value="UniProtKB-SubCell"/>
</dbReference>
<keyword evidence="12 17" id="KW-0496">Mitochondrion</keyword>
<proteinExistence type="inferred from homology"/>
<gene>
    <name evidence="17" type="primary">nad6</name>
</gene>
<feature type="transmembrane region" description="Helical" evidence="16">
    <location>
        <begin position="85"/>
        <end position="105"/>
    </location>
</feature>
<evidence type="ECO:0000256" key="3">
    <source>
        <dbReference type="ARBA" id="ARBA00012944"/>
    </source>
</evidence>
<evidence type="ECO:0000256" key="6">
    <source>
        <dbReference type="ARBA" id="ARBA00022660"/>
    </source>
</evidence>
<comment type="subcellular location">
    <subcellularLocation>
        <location evidence="1">Mitochondrion membrane</location>
        <topology evidence="1">Multi-pass membrane protein</topology>
    </subcellularLocation>
</comment>
<evidence type="ECO:0000256" key="7">
    <source>
        <dbReference type="ARBA" id="ARBA00022692"/>
    </source>
</evidence>
<evidence type="ECO:0000256" key="4">
    <source>
        <dbReference type="ARBA" id="ARBA00021095"/>
    </source>
</evidence>
<evidence type="ECO:0000313" key="17">
    <source>
        <dbReference type="EMBL" id="AXS63679.1"/>
    </source>
</evidence>
<dbReference type="EC" id="7.1.1.2" evidence="3"/>
<reference evidence="17" key="1">
    <citation type="submission" date="2017-09" db="EMBL/GenBank/DDBJ databases">
        <authorList>
            <person name="Ehlers B."/>
            <person name="Leendertz F.H."/>
        </authorList>
    </citation>
    <scope>NUCLEOTIDE SEQUENCE</scope>
</reference>
<evidence type="ECO:0000256" key="2">
    <source>
        <dbReference type="ARBA" id="ARBA00005698"/>
    </source>
</evidence>
<evidence type="ECO:0000256" key="8">
    <source>
        <dbReference type="ARBA" id="ARBA00022967"/>
    </source>
</evidence>
<dbReference type="EMBL" id="MF804409">
    <property type="protein sequence ID" value="AXS63679.1"/>
    <property type="molecule type" value="Genomic_DNA"/>
</dbReference>